<evidence type="ECO:0000256" key="13">
    <source>
        <dbReference type="ARBA" id="ARBA00023136"/>
    </source>
</evidence>
<dbReference type="AlphaFoldDB" id="A0A5C3N0S4"/>
<dbReference type="GO" id="GO:0005774">
    <property type="term" value="C:vacuolar membrane"/>
    <property type="evidence" value="ECO:0007669"/>
    <property type="project" value="UniProtKB-SubCell"/>
</dbReference>
<sequence length="917" mass="100784">MAVKDYLVKAFAFRTITTTLLAVLIYVVLFLAVSITDDVPSIPKNLHGLNLTQADLDLHLITLRPHPYISHFNDVVRSYILSRVQDVASVHPSWVHVDSDTRSSASWATKASPHAVYFQGTNVLVKIDGTDPSYRDKDAVLFSAHYDSVSTAPGVTDDGMGVVTLLAMVEYLAKNRPRRTAVFNINNGEEDGLNGAHAFLEHPWSNITSTFLNLEGAAAGGRPILFRTTSHSPTRAFTSKYVPHPHSNVIAADGYSTGVLRSYTDYSVYEAAGYEGLDLAFYKGRSKYHTKYDAVPTTEGGRRALWAMMESVLGAGNALLNEEGVGKGGGKAVYFDFLGSSLVLLALRTEFVLDVILLVLGPISLIVLGALIYARKQRERANALMVGEHIVPKKHWARGWGRFWLALLVGIGAQVGLVAGFVNLNPFIIHSSPFVVLTSTMSLAYLGLLLPLRLFTRFLPVPPAKQKLAIMLEMYPLTWVFLVIATVAADRWGIAATYWVTVLNLAVLLGCVVGCVEALVGKGHAGLEEGDRERRRFVRGVRYEVGSENGEDGINGAEGREVEDEVPTEITPLMRQQRVRDRDGHEYVVADDETDKEETDEAVGWWAVQMLFMTVLPVVLLLQVAFLVVNTLGQSLVDGSPAWVVYAGTCVISFLTVLPLAPFMHKMHKGVTFIAVAIFILTILYSWTVFPFTSAAPFKVFFLQSVEISGQQTVATTSLIGAPSYLKKVVAELPSTYGTHVNCSDSSVRADLTACTWHSELMPTPEAGAEQFITLNATRLNGTSAELSFWGTNTRACRLYFDNGPVQYLHVYEGDKKRTEMQPGYGISEKGLVDVRLWSREWDEAFRVEVGWDLERGLEGRVACEWAEYESGTAGTGLPNNGASIPALEEALAFLPQWAVLTKANDGLVEAWERFVV</sequence>
<evidence type="ECO:0000256" key="7">
    <source>
        <dbReference type="ARBA" id="ARBA00022692"/>
    </source>
</evidence>
<evidence type="ECO:0000256" key="9">
    <source>
        <dbReference type="ARBA" id="ARBA00022801"/>
    </source>
</evidence>
<dbReference type="GO" id="GO:0006508">
    <property type="term" value="P:proteolysis"/>
    <property type="evidence" value="ECO:0007669"/>
    <property type="project" value="UniProtKB-KW"/>
</dbReference>
<evidence type="ECO:0000313" key="21">
    <source>
        <dbReference type="Proteomes" id="UP000305948"/>
    </source>
</evidence>
<dbReference type="Pfam" id="PF04389">
    <property type="entry name" value="Peptidase_M28"/>
    <property type="match status" value="1"/>
</dbReference>
<accession>A0A5C3N0S4</accession>
<dbReference type="GO" id="GO:0008235">
    <property type="term" value="F:metalloexopeptidase activity"/>
    <property type="evidence" value="ECO:0007669"/>
    <property type="project" value="InterPro"/>
</dbReference>
<dbReference type="EMBL" id="ML213512">
    <property type="protein sequence ID" value="TFK50887.1"/>
    <property type="molecule type" value="Genomic_DNA"/>
</dbReference>
<dbReference type="InterPro" id="IPR053975">
    <property type="entry name" value="PFF1_C"/>
</dbReference>
<feature type="transmembrane region" description="Helical" evidence="16">
    <location>
        <begin position="434"/>
        <end position="456"/>
    </location>
</feature>
<name>A0A5C3N0S4_9AGAM</name>
<dbReference type="InterPro" id="IPR053976">
    <property type="entry name" value="PFF1_TM"/>
</dbReference>
<dbReference type="EC" id="3.4.-.-" evidence="15"/>
<feature type="transmembrane region" description="Helical" evidence="16">
    <location>
        <begin position="603"/>
        <end position="629"/>
    </location>
</feature>
<keyword evidence="11 16" id="KW-1133">Transmembrane helix</keyword>
<keyword evidence="10 15" id="KW-0862">Zinc</keyword>
<comment type="similarity">
    <text evidence="4 15">Belongs to the peptidase M28 family.</text>
</comment>
<evidence type="ECO:0000256" key="3">
    <source>
        <dbReference type="ARBA" id="ARBA00004128"/>
    </source>
</evidence>
<feature type="transmembrane region" description="Helical" evidence="16">
    <location>
        <begin position="641"/>
        <end position="663"/>
    </location>
</feature>
<evidence type="ECO:0000259" key="17">
    <source>
        <dbReference type="Pfam" id="PF04389"/>
    </source>
</evidence>
<feature type="transmembrane region" description="Helical" evidence="16">
    <location>
        <begin position="670"/>
        <end position="690"/>
    </location>
</feature>
<evidence type="ECO:0000256" key="15">
    <source>
        <dbReference type="RuleBase" id="RU361240"/>
    </source>
</evidence>
<comment type="cofactor">
    <cofactor evidence="1">
        <name>Zn(2+)</name>
        <dbReference type="ChEBI" id="CHEBI:29105"/>
    </cofactor>
</comment>
<feature type="transmembrane region" description="Helical" evidence="16">
    <location>
        <begin position="495"/>
        <end position="520"/>
    </location>
</feature>
<keyword evidence="5" id="KW-0926">Vacuole</keyword>
<keyword evidence="8 15" id="KW-0479">Metal-binding</keyword>
<evidence type="ECO:0000256" key="1">
    <source>
        <dbReference type="ARBA" id="ARBA00001947"/>
    </source>
</evidence>
<feature type="transmembrane region" description="Helical" evidence="16">
    <location>
        <begin position="468"/>
        <end position="489"/>
    </location>
</feature>
<dbReference type="InterPro" id="IPR045175">
    <property type="entry name" value="M28_fam"/>
</dbReference>
<protein>
    <recommendedName>
        <fullName evidence="15">Peptide hydrolase</fullName>
        <ecNumber evidence="15">3.4.-.-</ecNumber>
    </recommendedName>
</protein>
<dbReference type="PANTHER" id="PTHR12147:SF58">
    <property type="entry name" value="VACUOLAR MEMBRANE PROTEASE"/>
    <property type="match status" value="1"/>
</dbReference>
<dbReference type="Gene3D" id="3.40.630.10">
    <property type="entry name" value="Zn peptidases"/>
    <property type="match status" value="1"/>
</dbReference>
<keyword evidence="7 16" id="KW-0812">Transmembrane</keyword>
<evidence type="ECO:0000313" key="20">
    <source>
        <dbReference type="EMBL" id="TFK50887.1"/>
    </source>
</evidence>
<dbReference type="Proteomes" id="UP000305948">
    <property type="component" value="Unassembled WGS sequence"/>
</dbReference>
<reference evidence="20 21" key="1">
    <citation type="journal article" date="2019" name="Nat. Ecol. Evol.">
        <title>Megaphylogeny resolves global patterns of mushroom evolution.</title>
        <authorList>
            <person name="Varga T."/>
            <person name="Krizsan K."/>
            <person name="Foldi C."/>
            <person name="Dima B."/>
            <person name="Sanchez-Garcia M."/>
            <person name="Sanchez-Ramirez S."/>
            <person name="Szollosi G.J."/>
            <person name="Szarkandi J.G."/>
            <person name="Papp V."/>
            <person name="Albert L."/>
            <person name="Andreopoulos W."/>
            <person name="Angelini C."/>
            <person name="Antonin V."/>
            <person name="Barry K.W."/>
            <person name="Bougher N.L."/>
            <person name="Buchanan P."/>
            <person name="Buyck B."/>
            <person name="Bense V."/>
            <person name="Catcheside P."/>
            <person name="Chovatia M."/>
            <person name="Cooper J."/>
            <person name="Damon W."/>
            <person name="Desjardin D."/>
            <person name="Finy P."/>
            <person name="Geml J."/>
            <person name="Haridas S."/>
            <person name="Hughes K."/>
            <person name="Justo A."/>
            <person name="Karasinski D."/>
            <person name="Kautmanova I."/>
            <person name="Kiss B."/>
            <person name="Kocsube S."/>
            <person name="Kotiranta H."/>
            <person name="LaButti K.M."/>
            <person name="Lechner B.E."/>
            <person name="Liimatainen K."/>
            <person name="Lipzen A."/>
            <person name="Lukacs Z."/>
            <person name="Mihaltcheva S."/>
            <person name="Morgado L.N."/>
            <person name="Niskanen T."/>
            <person name="Noordeloos M.E."/>
            <person name="Ohm R.A."/>
            <person name="Ortiz-Santana B."/>
            <person name="Ovrebo C."/>
            <person name="Racz N."/>
            <person name="Riley R."/>
            <person name="Savchenko A."/>
            <person name="Shiryaev A."/>
            <person name="Soop K."/>
            <person name="Spirin V."/>
            <person name="Szebenyi C."/>
            <person name="Tomsovsky M."/>
            <person name="Tulloss R.E."/>
            <person name="Uehling J."/>
            <person name="Grigoriev I.V."/>
            <person name="Vagvolgyi C."/>
            <person name="Papp T."/>
            <person name="Martin F.M."/>
            <person name="Miettinen O."/>
            <person name="Hibbett D.S."/>
            <person name="Nagy L.G."/>
        </authorList>
    </citation>
    <scope>NUCLEOTIDE SEQUENCE [LARGE SCALE GENOMIC DNA]</scope>
    <source>
        <strain evidence="20 21">OMC1185</strain>
    </source>
</reference>
<feature type="transmembrane region" description="Helical" evidence="16">
    <location>
        <begin position="351"/>
        <end position="374"/>
    </location>
</feature>
<keyword evidence="12" id="KW-0482">Metalloprotease</keyword>
<keyword evidence="13 16" id="KW-0472">Membrane</keyword>
<keyword evidence="14" id="KW-0325">Glycoprotein</keyword>
<evidence type="ECO:0000259" key="19">
    <source>
        <dbReference type="Pfam" id="PF22251"/>
    </source>
</evidence>
<evidence type="ECO:0000256" key="6">
    <source>
        <dbReference type="ARBA" id="ARBA00022670"/>
    </source>
</evidence>
<gene>
    <name evidence="20" type="ORF">OE88DRAFT_1719030</name>
</gene>
<evidence type="ECO:0000256" key="11">
    <source>
        <dbReference type="ARBA" id="ARBA00022989"/>
    </source>
</evidence>
<dbReference type="CDD" id="cd03875">
    <property type="entry name" value="M28_Fxna_like"/>
    <property type="match status" value="1"/>
</dbReference>
<keyword evidence="6 15" id="KW-0645">Protease</keyword>
<comment type="subcellular location">
    <subcellularLocation>
        <location evidence="3">Vacuole membrane</location>
        <topology evidence="3">Multi-pass membrane protein</topology>
    </subcellularLocation>
</comment>
<dbReference type="OrthoDB" id="76293at2759"/>
<dbReference type="PANTHER" id="PTHR12147">
    <property type="entry name" value="METALLOPEPTIDASE M28 FAMILY MEMBER"/>
    <property type="match status" value="1"/>
</dbReference>
<evidence type="ECO:0000259" key="18">
    <source>
        <dbReference type="Pfam" id="PF22250"/>
    </source>
</evidence>
<evidence type="ECO:0000256" key="5">
    <source>
        <dbReference type="ARBA" id="ARBA00022554"/>
    </source>
</evidence>
<evidence type="ECO:0000256" key="16">
    <source>
        <dbReference type="SAM" id="Phobius"/>
    </source>
</evidence>
<evidence type="ECO:0000256" key="2">
    <source>
        <dbReference type="ARBA" id="ARBA00003273"/>
    </source>
</evidence>
<feature type="transmembrane region" description="Helical" evidence="16">
    <location>
        <begin position="403"/>
        <end position="422"/>
    </location>
</feature>
<dbReference type="InterPro" id="IPR007484">
    <property type="entry name" value="Peptidase_M28"/>
</dbReference>
<keyword evidence="9 15" id="KW-0378">Hydrolase</keyword>
<feature type="domain" description="Peptidase M28" evidence="17">
    <location>
        <begin position="122"/>
        <end position="298"/>
    </location>
</feature>
<keyword evidence="21" id="KW-1185">Reference proteome</keyword>
<dbReference type="GO" id="GO:0046872">
    <property type="term" value="F:metal ion binding"/>
    <property type="evidence" value="ECO:0007669"/>
    <property type="project" value="UniProtKB-KW"/>
</dbReference>
<proteinExistence type="inferred from homology"/>
<dbReference type="SUPFAM" id="SSF53187">
    <property type="entry name" value="Zn-dependent exopeptidases"/>
    <property type="match status" value="1"/>
</dbReference>
<evidence type="ECO:0000256" key="14">
    <source>
        <dbReference type="ARBA" id="ARBA00023180"/>
    </source>
</evidence>
<evidence type="ECO:0000256" key="8">
    <source>
        <dbReference type="ARBA" id="ARBA00022723"/>
    </source>
</evidence>
<evidence type="ECO:0000256" key="12">
    <source>
        <dbReference type="ARBA" id="ARBA00023049"/>
    </source>
</evidence>
<dbReference type="Pfam" id="PF22250">
    <property type="entry name" value="PFF1_C"/>
    <property type="match status" value="1"/>
</dbReference>
<dbReference type="Pfam" id="PF22251">
    <property type="entry name" value="PFF1_TM"/>
    <property type="match status" value="1"/>
</dbReference>
<organism evidence="20 21">
    <name type="scientific">Heliocybe sulcata</name>
    <dbReference type="NCBI Taxonomy" id="5364"/>
    <lineage>
        <taxon>Eukaryota</taxon>
        <taxon>Fungi</taxon>
        <taxon>Dikarya</taxon>
        <taxon>Basidiomycota</taxon>
        <taxon>Agaricomycotina</taxon>
        <taxon>Agaricomycetes</taxon>
        <taxon>Gloeophyllales</taxon>
        <taxon>Gloeophyllaceae</taxon>
        <taxon>Heliocybe</taxon>
    </lineage>
</organism>
<feature type="transmembrane region" description="Helical" evidence="16">
    <location>
        <begin position="12"/>
        <end position="35"/>
    </location>
</feature>
<dbReference type="STRING" id="5364.A0A5C3N0S4"/>
<feature type="domain" description="Vacuolar membrane protease transmembrane" evidence="19">
    <location>
        <begin position="402"/>
        <end position="667"/>
    </location>
</feature>
<evidence type="ECO:0000256" key="10">
    <source>
        <dbReference type="ARBA" id="ARBA00022833"/>
    </source>
</evidence>
<evidence type="ECO:0000256" key="4">
    <source>
        <dbReference type="ARBA" id="ARBA00010918"/>
    </source>
</evidence>
<dbReference type="InterPro" id="IPR048024">
    <property type="entry name" value="Fxna-like_M28_dom"/>
</dbReference>
<feature type="domain" description="Vacuolar membrane protease C-terminal" evidence="18">
    <location>
        <begin position="699"/>
        <end position="910"/>
    </location>
</feature>
<comment type="function">
    <text evidence="2">May be involved in vacuolar sorting and osmoregulation.</text>
</comment>